<dbReference type="GO" id="GO:0003910">
    <property type="term" value="F:DNA ligase (ATP) activity"/>
    <property type="evidence" value="ECO:0007669"/>
    <property type="project" value="InterPro"/>
</dbReference>
<dbReference type="InterPro" id="IPR012340">
    <property type="entry name" value="NA-bd_OB-fold"/>
</dbReference>
<dbReference type="CDD" id="cd07896">
    <property type="entry name" value="Adenylation_kDNA_ligase_like"/>
    <property type="match status" value="1"/>
</dbReference>
<evidence type="ECO:0000256" key="4">
    <source>
        <dbReference type="ARBA" id="ARBA00022763"/>
    </source>
</evidence>
<keyword evidence="6" id="KW-0479">Metal-binding</keyword>
<keyword evidence="6" id="KW-0862">Zinc</keyword>
<evidence type="ECO:0000313" key="10">
    <source>
        <dbReference type="Proteomes" id="UP000245884"/>
    </source>
</evidence>
<dbReference type="SUPFAM" id="SSF50249">
    <property type="entry name" value="Nucleic acid-binding proteins"/>
    <property type="match status" value="1"/>
</dbReference>
<keyword evidence="5" id="KW-0234">DNA repair</keyword>
<dbReference type="CDD" id="cd08041">
    <property type="entry name" value="OBF_kDNA_ligase_like"/>
    <property type="match status" value="1"/>
</dbReference>
<dbReference type="GO" id="GO:0008270">
    <property type="term" value="F:zinc ion binding"/>
    <property type="evidence" value="ECO:0007669"/>
    <property type="project" value="UniProtKB-KW"/>
</dbReference>
<dbReference type="Pfam" id="PF14743">
    <property type="entry name" value="DNA_ligase_OB_2"/>
    <property type="match status" value="1"/>
</dbReference>
<keyword evidence="2 9" id="KW-0436">Ligase</keyword>
<dbReference type="Gene3D" id="3.30.1490.70">
    <property type="match status" value="1"/>
</dbReference>
<dbReference type="InterPro" id="IPR016059">
    <property type="entry name" value="DNA_ligase_ATP-dep_CS"/>
</dbReference>
<reference evidence="9 10" key="1">
    <citation type="journal article" date="2018" name="Mol. Biol. Evol.">
        <title>Broad Genomic Sampling Reveals a Smut Pathogenic Ancestry of the Fungal Clade Ustilaginomycotina.</title>
        <authorList>
            <person name="Kijpornyongpan T."/>
            <person name="Mondo S.J."/>
            <person name="Barry K."/>
            <person name="Sandor L."/>
            <person name="Lee J."/>
            <person name="Lipzen A."/>
            <person name="Pangilinan J."/>
            <person name="LaButti K."/>
            <person name="Hainaut M."/>
            <person name="Henrissat B."/>
            <person name="Grigoriev I.V."/>
            <person name="Spatafora J.W."/>
            <person name="Aime M.C."/>
        </authorList>
    </citation>
    <scope>NUCLEOTIDE SEQUENCE [LARGE SCALE GENOMIC DNA]</scope>
    <source>
        <strain evidence="9 10">MCA 5214</strain>
    </source>
</reference>
<dbReference type="Proteomes" id="UP000245884">
    <property type="component" value="Unassembled WGS sequence"/>
</dbReference>
<dbReference type="EMBL" id="KZ819679">
    <property type="protein sequence ID" value="PWN24759.1"/>
    <property type="molecule type" value="Genomic_DNA"/>
</dbReference>
<dbReference type="GO" id="GO:0006281">
    <property type="term" value="P:DNA repair"/>
    <property type="evidence" value="ECO:0007669"/>
    <property type="project" value="UniProtKB-KW"/>
</dbReference>
<keyword evidence="3" id="KW-0235">DNA replication</keyword>
<dbReference type="SUPFAM" id="SSF56091">
    <property type="entry name" value="DNA ligase/mRNA capping enzyme, catalytic domain"/>
    <property type="match status" value="1"/>
</dbReference>
<dbReference type="GO" id="GO:0006260">
    <property type="term" value="P:DNA replication"/>
    <property type="evidence" value="ECO:0007669"/>
    <property type="project" value="UniProtKB-KW"/>
</dbReference>
<feature type="compositionally biased region" description="Low complexity" evidence="7">
    <location>
        <begin position="107"/>
        <end position="116"/>
    </location>
</feature>
<evidence type="ECO:0000256" key="1">
    <source>
        <dbReference type="ARBA" id="ARBA00001968"/>
    </source>
</evidence>
<evidence type="ECO:0000256" key="5">
    <source>
        <dbReference type="ARBA" id="ARBA00023204"/>
    </source>
</evidence>
<dbReference type="Gene3D" id="2.40.50.140">
    <property type="entry name" value="Nucleic acid-binding proteins"/>
    <property type="match status" value="1"/>
</dbReference>
<dbReference type="PANTHER" id="PTHR47810">
    <property type="entry name" value="DNA LIGASE"/>
    <property type="match status" value="1"/>
</dbReference>
<evidence type="ECO:0000256" key="6">
    <source>
        <dbReference type="PROSITE-ProRule" id="PRU00325"/>
    </source>
</evidence>
<dbReference type="RefSeq" id="XP_025359371.1">
    <property type="nucleotide sequence ID" value="XM_025507119.1"/>
</dbReference>
<organism evidence="9 10">
    <name type="scientific">Jaminaea rosea</name>
    <dbReference type="NCBI Taxonomy" id="1569628"/>
    <lineage>
        <taxon>Eukaryota</taxon>
        <taxon>Fungi</taxon>
        <taxon>Dikarya</taxon>
        <taxon>Basidiomycota</taxon>
        <taxon>Ustilaginomycotina</taxon>
        <taxon>Exobasidiomycetes</taxon>
        <taxon>Microstromatales</taxon>
        <taxon>Microstromatales incertae sedis</taxon>
        <taxon>Jaminaea</taxon>
    </lineage>
</organism>
<dbReference type="NCBIfam" id="NF006592">
    <property type="entry name" value="PRK09125.1"/>
    <property type="match status" value="1"/>
</dbReference>
<keyword evidence="6" id="KW-0863">Zinc-finger</keyword>
<evidence type="ECO:0000256" key="3">
    <source>
        <dbReference type="ARBA" id="ARBA00022705"/>
    </source>
</evidence>
<name>A0A316UHS2_9BASI</name>
<dbReference type="PROSITE" id="PS00333">
    <property type="entry name" value="DNA_LIGASE_A2"/>
    <property type="match status" value="1"/>
</dbReference>
<feature type="domain" description="SWIM-type" evidence="8">
    <location>
        <begin position="38"/>
        <end position="86"/>
    </location>
</feature>
<proteinExistence type="predicted"/>
<evidence type="ECO:0000256" key="7">
    <source>
        <dbReference type="SAM" id="MobiDB-lite"/>
    </source>
</evidence>
<evidence type="ECO:0000256" key="2">
    <source>
        <dbReference type="ARBA" id="ARBA00022598"/>
    </source>
</evidence>
<dbReference type="PANTHER" id="PTHR47810:SF1">
    <property type="entry name" value="DNA LIGASE B"/>
    <property type="match status" value="1"/>
</dbReference>
<dbReference type="GeneID" id="37028942"/>
<keyword evidence="4" id="KW-0227">DNA damage</keyword>
<dbReference type="InterPro" id="IPR050326">
    <property type="entry name" value="NAD_dep_DNA_ligaseB"/>
</dbReference>
<protein>
    <submittedName>
        <fullName evidence="9">DNA ligase/mRNA capping enzyme</fullName>
    </submittedName>
</protein>
<dbReference type="GO" id="GO:0005524">
    <property type="term" value="F:ATP binding"/>
    <property type="evidence" value="ECO:0007669"/>
    <property type="project" value="InterPro"/>
</dbReference>
<dbReference type="Gene3D" id="3.30.470.30">
    <property type="entry name" value="DNA ligase/mRNA capping enzyme"/>
    <property type="match status" value="1"/>
</dbReference>
<sequence length="444" mass="48272">MIPAVIDPLTGAVNGILPKRLLQPGEVVEVPSSGKAPYKVKRLAGRDEYRCTCPTYQCGCAGGTLVTSPNAPRTCRHLKDLLGEVYEEARVKLPLQLTMSPQKPGATSQTSSSSSTLLAAKRKRVASPPAANKSSSSSGSSYGPWTSSGPIEVMLAHTFDLKGSKSPVGMWASEKLDGVRAYWDGKSLWSRNQKKYLAPDWWTKRLPKNVRLDGELFIKRDYFDTTSGEVRGGGDWSKMSYAVFDVVDFEKTLEERWAVARKVCVDGEMSVDQLIKRGRPCIAFLEQVKITSMEQMEGMLANVESLGGEGLMLRRSASYYKKGRSNDVLKVKTFYDAEGTVIGYKAGTGRNEGRVGAIKVEMACGLVFDCGTGLSDHDREYPPPLGSIVKYSFQELYPSGAPRFPAYKGIAIDKDEPRDAVVRSAAIRAAAAAKKGGGGAILIQ</sequence>
<feature type="region of interest" description="Disordered" evidence="7">
    <location>
        <begin position="97"/>
        <end position="144"/>
    </location>
</feature>
<feature type="compositionally biased region" description="Low complexity" evidence="7">
    <location>
        <begin position="126"/>
        <end position="144"/>
    </location>
</feature>
<dbReference type="InterPro" id="IPR007527">
    <property type="entry name" value="Znf_SWIM"/>
</dbReference>
<dbReference type="AlphaFoldDB" id="A0A316UHS2"/>
<evidence type="ECO:0000313" key="9">
    <source>
        <dbReference type="EMBL" id="PWN24759.1"/>
    </source>
</evidence>
<accession>A0A316UHS2</accession>
<dbReference type="STRING" id="1569628.A0A316UHS2"/>
<comment type="cofactor">
    <cofactor evidence="1">
        <name>a divalent metal cation</name>
        <dbReference type="ChEBI" id="CHEBI:60240"/>
    </cofactor>
</comment>
<evidence type="ECO:0000259" key="8">
    <source>
        <dbReference type="PROSITE" id="PS50966"/>
    </source>
</evidence>
<dbReference type="GO" id="GO:0006310">
    <property type="term" value="P:DNA recombination"/>
    <property type="evidence" value="ECO:0007669"/>
    <property type="project" value="InterPro"/>
</dbReference>
<dbReference type="OrthoDB" id="411785at2759"/>
<dbReference type="Pfam" id="PF01068">
    <property type="entry name" value="DNA_ligase_A_M"/>
    <property type="match status" value="1"/>
</dbReference>
<dbReference type="InterPro" id="IPR029319">
    <property type="entry name" value="DNA_ligase_OB"/>
</dbReference>
<gene>
    <name evidence="9" type="ORF">BDZ90DRAFT_234708</name>
</gene>
<keyword evidence="10" id="KW-1185">Reference proteome</keyword>
<dbReference type="PROSITE" id="PS50966">
    <property type="entry name" value="ZF_SWIM"/>
    <property type="match status" value="1"/>
</dbReference>
<dbReference type="InterPro" id="IPR012310">
    <property type="entry name" value="DNA_ligase_ATP-dep_cent"/>
</dbReference>